<evidence type="ECO:0000313" key="2">
    <source>
        <dbReference type="Proteomes" id="UP000198931"/>
    </source>
</evidence>
<organism evidence="1 2">
    <name type="scientific">Halpernia frigidisoli</name>
    <dbReference type="NCBI Taxonomy" id="1125876"/>
    <lineage>
        <taxon>Bacteria</taxon>
        <taxon>Pseudomonadati</taxon>
        <taxon>Bacteroidota</taxon>
        <taxon>Flavobacteriia</taxon>
        <taxon>Flavobacteriales</taxon>
        <taxon>Weeksellaceae</taxon>
        <taxon>Chryseobacterium group</taxon>
        <taxon>Halpernia</taxon>
    </lineage>
</organism>
<gene>
    <name evidence="1" type="ORF">SAMN05443292_1322</name>
</gene>
<dbReference type="Proteomes" id="UP000198931">
    <property type="component" value="Unassembled WGS sequence"/>
</dbReference>
<reference evidence="1 2" key="1">
    <citation type="submission" date="2016-10" db="EMBL/GenBank/DDBJ databases">
        <authorList>
            <person name="de Groot N.N."/>
        </authorList>
    </citation>
    <scope>NUCLEOTIDE SEQUENCE [LARGE SCALE GENOMIC DNA]</scope>
    <source>
        <strain evidence="1 2">DSM 26000</strain>
    </source>
</reference>
<name>A0A1I3FE49_9FLAO</name>
<evidence type="ECO:0000313" key="1">
    <source>
        <dbReference type="EMBL" id="SFI09499.1"/>
    </source>
</evidence>
<dbReference type="EMBL" id="FOQT01000002">
    <property type="protein sequence ID" value="SFI09499.1"/>
    <property type="molecule type" value="Genomic_DNA"/>
</dbReference>
<dbReference type="AlphaFoldDB" id="A0A1I3FE49"/>
<accession>A0A1I3FE49</accession>
<dbReference type="STRING" id="1125876.SAMN05443292_1322"/>
<keyword evidence="2" id="KW-1185">Reference proteome</keyword>
<dbReference type="RefSeq" id="WP_090079346.1">
    <property type="nucleotide sequence ID" value="NZ_FOQT01000002.1"/>
</dbReference>
<dbReference type="OrthoDB" id="9806024at2"/>
<proteinExistence type="predicted"/>
<protein>
    <submittedName>
        <fullName evidence="1">Uncharacterized protein</fullName>
    </submittedName>
</protein>
<sequence>MKKIFDILLYMILHPFRVMKIVKLYFKLKGKYRFTIILAHIYKEVYYRKKNKEKKTFNITSDIDTGKQVIINVQEGLFHTGGISDRLKGICTLYMYSKKYHYIFKVHFIFPFKLEKYLLPNHYDWCIDEKNISYDLNSTAVYTWENELFVEDFFQSNRYKKQLHVSCNSWECLPKYSELFNELFKPSPYLKEEIEFHTKNLGGSGNYISISFRFQNLLGEFKEGESMSLNTENRKILINKCLLAINDLKQQYDNIDKILITSDSNVFRDIAEKKYSFVYTFTIAEETGHIDFAGVGKGKEMTAFLDMFLISGAKKAYQIRSAEMYDSDFPNVSARIKKVPYEMILID</sequence>